<evidence type="ECO:0000313" key="1">
    <source>
        <dbReference type="EMBL" id="KAK5105636.1"/>
    </source>
</evidence>
<dbReference type="InterPro" id="IPR025444">
    <property type="entry name" value="Monooxy_af470"/>
</dbReference>
<accession>A0AAN7YFS3</accession>
<dbReference type="EMBL" id="JAVRRL010000185">
    <property type="protein sequence ID" value="KAK5105636.1"/>
    <property type="molecule type" value="Genomic_DNA"/>
</dbReference>
<evidence type="ECO:0000313" key="2">
    <source>
        <dbReference type="Proteomes" id="UP001310890"/>
    </source>
</evidence>
<dbReference type="Pfam" id="PF13826">
    <property type="entry name" value="Monooxy_af470-like"/>
    <property type="match status" value="1"/>
</dbReference>
<organism evidence="1 2">
    <name type="scientific">Meristemomyces frigidus</name>
    <dbReference type="NCBI Taxonomy" id="1508187"/>
    <lineage>
        <taxon>Eukaryota</taxon>
        <taxon>Fungi</taxon>
        <taxon>Dikarya</taxon>
        <taxon>Ascomycota</taxon>
        <taxon>Pezizomycotina</taxon>
        <taxon>Dothideomycetes</taxon>
        <taxon>Dothideomycetidae</taxon>
        <taxon>Mycosphaerellales</taxon>
        <taxon>Teratosphaeriaceae</taxon>
        <taxon>Meristemomyces</taxon>
    </lineage>
</organism>
<dbReference type="AlphaFoldDB" id="A0AAN7YFS3"/>
<comment type="caution">
    <text evidence="1">The sequence shown here is derived from an EMBL/GenBank/DDBJ whole genome shotgun (WGS) entry which is preliminary data.</text>
</comment>
<protein>
    <recommendedName>
        <fullName evidence="3">Monooxygenase</fullName>
    </recommendedName>
</protein>
<evidence type="ECO:0008006" key="3">
    <source>
        <dbReference type="Google" id="ProtNLM"/>
    </source>
</evidence>
<sequence>MISLRTLVLFGAAGQIALFVALPYRVAMIPAALFGLNALITTAIQASNTSARCLSGRFFHFGVRFNHPLDLLSPGAKQTIDHFVTCNNLVEERADEYGILGLSPWRAAERGSNNTLMMVYYSRDFEGMNKFAHDDVQRKAWDYLAKSGLKHIGFFHEAFCVPPKAYESIYGSFPPFLMGAASVLCVGETGDDAWVRPTVSADLGALRSQFGRMGRAFKKTLDT</sequence>
<name>A0AAN7YFS3_9PEZI</name>
<gene>
    <name evidence="1" type="ORF">LTR62_002641</name>
</gene>
<proteinExistence type="predicted"/>
<dbReference type="Proteomes" id="UP001310890">
    <property type="component" value="Unassembled WGS sequence"/>
</dbReference>
<reference evidence="1" key="1">
    <citation type="submission" date="2023-08" db="EMBL/GenBank/DDBJ databases">
        <title>Black Yeasts Isolated from many extreme environments.</title>
        <authorList>
            <person name="Coleine C."/>
            <person name="Stajich J.E."/>
            <person name="Selbmann L."/>
        </authorList>
    </citation>
    <scope>NUCLEOTIDE SEQUENCE</scope>
    <source>
        <strain evidence="1">CCFEE 5401</strain>
    </source>
</reference>